<dbReference type="EMBL" id="AKWF02000076">
    <property type="protein sequence ID" value="EMO62613.1"/>
    <property type="molecule type" value="Genomic_DNA"/>
</dbReference>
<gene>
    <name evidence="1" type="ORF">LEP1GSC133_1689</name>
</gene>
<reference evidence="1 2" key="1">
    <citation type="submission" date="2013-01" db="EMBL/GenBank/DDBJ databases">
        <authorList>
            <person name="Harkins D.M."/>
            <person name="Durkin A.S."/>
            <person name="Brinkac L.M."/>
            <person name="Haft D.H."/>
            <person name="Selengut J.D."/>
            <person name="Sanka R."/>
            <person name="DePew J."/>
            <person name="Purushe J."/>
            <person name="Picardeau M."/>
            <person name="Werts C."/>
            <person name="Goarant C."/>
            <person name="Vinetz J.M."/>
            <person name="Sutton G.G."/>
            <person name="Nierman W.C."/>
            <person name="Fouts D.E."/>
        </authorList>
    </citation>
    <scope>NUCLEOTIDE SEQUENCE [LARGE SCALE GENOMIC DNA]</scope>
    <source>
        <strain evidence="1 2">200901868</strain>
    </source>
</reference>
<evidence type="ECO:0000313" key="1">
    <source>
        <dbReference type="EMBL" id="EMO62613.1"/>
    </source>
</evidence>
<accession>M6WLG3</accession>
<protein>
    <submittedName>
        <fullName evidence="1">Uncharacterized protein</fullName>
    </submittedName>
</protein>
<name>M6WLG3_LEPBO</name>
<dbReference type="AlphaFoldDB" id="M6WLG3"/>
<evidence type="ECO:0000313" key="2">
    <source>
        <dbReference type="Proteomes" id="UP000012159"/>
    </source>
</evidence>
<comment type="caution">
    <text evidence="1">The sequence shown here is derived from an EMBL/GenBank/DDBJ whole genome shotgun (WGS) entry which is preliminary data.</text>
</comment>
<organism evidence="1 2">
    <name type="scientific">Leptospira borgpetersenii serovar Pomona str. 200901868</name>
    <dbReference type="NCBI Taxonomy" id="1192866"/>
    <lineage>
        <taxon>Bacteria</taxon>
        <taxon>Pseudomonadati</taxon>
        <taxon>Spirochaetota</taxon>
        <taxon>Spirochaetia</taxon>
        <taxon>Leptospirales</taxon>
        <taxon>Leptospiraceae</taxon>
        <taxon>Leptospira</taxon>
    </lineage>
</organism>
<proteinExistence type="predicted"/>
<sequence>MKSSDHQALSFGPFEFTDHRPSILKWNGPRFDPLRGDFSEKIETEFVISKWRP</sequence>
<dbReference type="Proteomes" id="UP000012159">
    <property type="component" value="Unassembled WGS sequence"/>
</dbReference>